<accession>A0AAI8VUQ9</accession>
<feature type="region of interest" description="Disordered" evidence="1">
    <location>
        <begin position="483"/>
        <end position="510"/>
    </location>
</feature>
<keyword evidence="3" id="KW-1185">Reference proteome</keyword>
<dbReference type="EMBL" id="CAUWAG010000018">
    <property type="protein sequence ID" value="CAJ2511009.1"/>
    <property type="molecule type" value="Genomic_DNA"/>
</dbReference>
<sequence length="635" mass="72030">MATPTLLGLPFETLSQILDDGSLSRDDWKRVRKTCRGFDRVAASLLFRRVQMSRLKEDIDTLENIAAHQHLAEHVKQLIWYELSLESWSMAKVLEARVGVPNETLEMLPDDEHAAITQLMNEAAADAALFWIPRYEPSPALPDPDGPDPDGSDSVGSDQDYRQTIDALRPRFESALDRMPELSTFLSSPMAEDRTFMYKGYGLRAELYRTNDDSSVAYVNQGLFKFMLPAMSRPESDLSDTVKRPKILNLCWADERSHTATTTRLSPTAFNAFKALTSINLCLSLFEHVPGVKAEDTLSRLVECLNAATKLQHLGLCLEREDYGSRPSLILPQAILRWCRWPKLTSMQIASICLRGMPCFLNFLQYHAEGLTSLTLHDCSTNVQLVHGMRDLECLHLHSFRVMVPLDAPGRVMGVPERDMLAFVNRHESDRPFPLFHHEEMRTLVATKMYSVLPQKWCIGSCFDAKLNPLKYERLVGRADDTSDDVMSDADMDDTDTSDADMNDDYIDDDDTSDKVRNSSLWRDGLATTYWAWDHFEDGTYYWEMAAEDAAYAMAKSSTWAFTRRDGATVEGDDPLEFFSDWDSDAGDDATPAPKLPIDTYAEEREINRGTPPQGAVFYSCRPPNFLEFWGRHGR</sequence>
<evidence type="ECO:0000313" key="2">
    <source>
        <dbReference type="EMBL" id="CAJ2511009.1"/>
    </source>
</evidence>
<evidence type="ECO:0000313" key="3">
    <source>
        <dbReference type="Proteomes" id="UP001295740"/>
    </source>
</evidence>
<reference evidence="2" key="1">
    <citation type="submission" date="2023-10" db="EMBL/GenBank/DDBJ databases">
        <authorList>
            <person name="Hackl T."/>
        </authorList>
    </citation>
    <scope>NUCLEOTIDE SEQUENCE</scope>
</reference>
<gene>
    <name evidence="2" type="ORF">KHLLAP_LOCUS11477</name>
</gene>
<proteinExistence type="predicted"/>
<organism evidence="2 3">
    <name type="scientific">Anthostomella pinea</name>
    <dbReference type="NCBI Taxonomy" id="933095"/>
    <lineage>
        <taxon>Eukaryota</taxon>
        <taxon>Fungi</taxon>
        <taxon>Dikarya</taxon>
        <taxon>Ascomycota</taxon>
        <taxon>Pezizomycotina</taxon>
        <taxon>Sordariomycetes</taxon>
        <taxon>Xylariomycetidae</taxon>
        <taxon>Xylariales</taxon>
        <taxon>Xylariaceae</taxon>
        <taxon>Anthostomella</taxon>
    </lineage>
</organism>
<name>A0AAI8VUQ9_9PEZI</name>
<dbReference type="AlphaFoldDB" id="A0AAI8VUQ9"/>
<comment type="caution">
    <text evidence="2">The sequence shown here is derived from an EMBL/GenBank/DDBJ whole genome shotgun (WGS) entry which is preliminary data.</text>
</comment>
<protein>
    <submittedName>
        <fullName evidence="2">Uu.00g066340.m01.CDS01</fullName>
    </submittedName>
</protein>
<evidence type="ECO:0000256" key="1">
    <source>
        <dbReference type="SAM" id="MobiDB-lite"/>
    </source>
</evidence>
<dbReference type="Proteomes" id="UP001295740">
    <property type="component" value="Unassembled WGS sequence"/>
</dbReference>
<feature type="region of interest" description="Disordered" evidence="1">
    <location>
        <begin position="139"/>
        <end position="159"/>
    </location>
</feature>